<dbReference type="GO" id="GO:0003886">
    <property type="term" value="F:DNA (cytosine-5-)-methyltransferase activity"/>
    <property type="evidence" value="ECO:0007669"/>
    <property type="project" value="UniProtKB-EC"/>
</dbReference>
<dbReference type="NCBIfam" id="TIGR00675">
    <property type="entry name" value="dcm"/>
    <property type="match status" value="1"/>
</dbReference>
<dbReference type="SUPFAM" id="SSF53335">
    <property type="entry name" value="S-adenosyl-L-methionine-dependent methyltransferases"/>
    <property type="match status" value="1"/>
</dbReference>
<evidence type="ECO:0000256" key="5">
    <source>
        <dbReference type="PROSITE-ProRule" id="PRU01016"/>
    </source>
</evidence>
<dbReference type="Gene3D" id="3.90.120.10">
    <property type="entry name" value="DNA Methylase, subunit A, domain 2"/>
    <property type="match status" value="1"/>
</dbReference>
<proteinExistence type="inferred from homology"/>
<evidence type="ECO:0000256" key="1">
    <source>
        <dbReference type="ARBA" id="ARBA00022603"/>
    </source>
</evidence>
<comment type="catalytic activity">
    <reaction evidence="7">
        <text>a 2'-deoxycytidine in DNA + S-adenosyl-L-methionine = a 5-methyl-2'-deoxycytidine in DNA + S-adenosyl-L-homocysteine + H(+)</text>
        <dbReference type="Rhea" id="RHEA:13681"/>
        <dbReference type="Rhea" id="RHEA-COMP:11369"/>
        <dbReference type="Rhea" id="RHEA-COMP:11370"/>
        <dbReference type="ChEBI" id="CHEBI:15378"/>
        <dbReference type="ChEBI" id="CHEBI:57856"/>
        <dbReference type="ChEBI" id="CHEBI:59789"/>
        <dbReference type="ChEBI" id="CHEBI:85452"/>
        <dbReference type="ChEBI" id="CHEBI:85454"/>
        <dbReference type="EC" id="2.1.1.37"/>
    </reaction>
</comment>
<comment type="similarity">
    <text evidence="5 6">Belongs to the class I-like SAM-binding methyltransferase superfamily. C5-methyltransferase family.</text>
</comment>
<evidence type="ECO:0000256" key="2">
    <source>
        <dbReference type="ARBA" id="ARBA00022679"/>
    </source>
</evidence>
<dbReference type="InterPro" id="IPR029063">
    <property type="entry name" value="SAM-dependent_MTases_sf"/>
</dbReference>
<evidence type="ECO:0000313" key="8">
    <source>
        <dbReference type="EMBL" id="TRU73572.1"/>
    </source>
</evidence>
<dbReference type="EMBL" id="SFAZ01000171">
    <property type="protein sequence ID" value="TRU73572.1"/>
    <property type="molecule type" value="Genomic_DNA"/>
</dbReference>
<evidence type="ECO:0000256" key="6">
    <source>
        <dbReference type="RuleBase" id="RU000416"/>
    </source>
</evidence>
<evidence type="ECO:0000313" key="9">
    <source>
        <dbReference type="Proteomes" id="UP000320674"/>
    </source>
</evidence>
<accession>A0A552HQT3</accession>
<dbReference type="PANTHER" id="PTHR46098">
    <property type="entry name" value="TRNA (CYTOSINE(38)-C(5))-METHYLTRANSFERASE"/>
    <property type="match status" value="1"/>
</dbReference>
<sequence length="340" mass="38571">MNLLKDSKKIRFIDLFCGLGGFRVAIEQVCRQKNLASDCVFSCDIDKDAQAIYHANFGDQPQGDITEIAALDIANHDILMAGFPCQPFSICGDLKGFEDTRGTLFFEIARILKAKQPAAFILENVKQLQVHQQGKTLQVILDTLQNLDYYTDYRVLNALNFGLPQKRERIFIVGFREARDFIWPKPALSRTSLTEILEENVSDFYYASERIQKSRLLKREGKKPYSEPTIWHENKGGNVSAYPYSCALRAAASYNYLLVDGQRRLTEREMLRLQGFPDDYQIVGSYQTMRKLTGNSVAISCVAAVVNSVIESLLDVEQASTNSFSFNRTTQLSLFSTQEF</sequence>
<keyword evidence="2 5" id="KW-0808">Transferase</keyword>
<dbReference type="CDD" id="cd00315">
    <property type="entry name" value="Cyt_C5_DNA_methylase"/>
    <property type="match status" value="1"/>
</dbReference>
<keyword evidence="1 5" id="KW-0489">Methyltransferase</keyword>
<evidence type="ECO:0000256" key="4">
    <source>
        <dbReference type="ARBA" id="ARBA00022747"/>
    </source>
</evidence>
<dbReference type="AlphaFoldDB" id="A0A552HQT3"/>
<dbReference type="InterPro" id="IPR001525">
    <property type="entry name" value="C5_MeTfrase"/>
</dbReference>
<organism evidence="8 9">
    <name type="scientific">Microcystis viridis Mv_BB_P_19951000_S68D</name>
    <dbReference type="NCBI Taxonomy" id="2486270"/>
    <lineage>
        <taxon>Bacteria</taxon>
        <taxon>Bacillati</taxon>
        <taxon>Cyanobacteriota</taxon>
        <taxon>Cyanophyceae</taxon>
        <taxon>Oscillatoriophycideae</taxon>
        <taxon>Chroococcales</taxon>
        <taxon>Microcystaceae</taxon>
        <taxon>Microcystis</taxon>
    </lineage>
</organism>
<dbReference type="GO" id="GO:0032259">
    <property type="term" value="P:methylation"/>
    <property type="evidence" value="ECO:0007669"/>
    <property type="project" value="UniProtKB-KW"/>
</dbReference>
<evidence type="ECO:0000256" key="3">
    <source>
        <dbReference type="ARBA" id="ARBA00022691"/>
    </source>
</evidence>
<dbReference type="EC" id="2.1.1.37" evidence="7"/>
<keyword evidence="4" id="KW-0680">Restriction system</keyword>
<gene>
    <name evidence="8" type="primary">dcm</name>
    <name evidence="8" type="ORF">EWV77_11405</name>
</gene>
<dbReference type="PROSITE" id="PS00094">
    <property type="entry name" value="C5_MTASE_1"/>
    <property type="match status" value="1"/>
</dbReference>
<dbReference type="PANTHER" id="PTHR46098:SF1">
    <property type="entry name" value="TRNA (CYTOSINE(38)-C(5))-METHYLTRANSFERASE"/>
    <property type="match status" value="1"/>
</dbReference>
<name>A0A552HQT3_MICVR</name>
<keyword evidence="3 5" id="KW-0949">S-adenosyl-L-methionine</keyword>
<dbReference type="GO" id="GO:0009307">
    <property type="term" value="P:DNA restriction-modification system"/>
    <property type="evidence" value="ECO:0007669"/>
    <property type="project" value="UniProtKB-KW"/>
</dbReference>
<dbReference type="PROSITE" id="PS51679">
    <property type="entry name" value="SAM_MT_C5"/>
    <property type="match status" value="1"/>
</dbReference>
<reference evidence="8 9" key="1">
    <citation type="submission" date="2019-01" db="EMBL/GenBank/DDBJ databases">
        <title>Coherence of Microcystis species and biogeography revealed through population genomics.</title>
        <authorList>
            <person name="Perez-Carrascal O.M."/>
            <person name="Terrat Y."/>
            <person name="Giani A."/>
            <person name="Fortin N."/>
            <person name="Tromas N."/>
            <person name="Shapiro B.J."/>
        </authorList>
    </citation>
    <scope>NUCLEOTIDE SEQUENCE [LARGE SCALE GENOMIC DNA]</scope>
    <source>
        <strain evidence="8">Mv_BB_P_19951000_S68D</strain>
    </source>
</reference>
<dbReference type="InterPro" id="IPR050750">
    <property type="entry name" value="C5-MTase"/>
</dbReference>
<dbReference type="Pfam" id="PF00145">
    <property type="entry name" value="DNA_methylase"/>
    <property type="match status" value="1"/>
</dbReference>
<protein>
    <recommendedName>
        <fullName evidence="7">Cytosine-specific methyltransferase</fullName>
        <ecNumber evidence="7">2.1.1.37</ecNumber>
    </recommendedName>
</protein>
<comment type="caution">
    <text evidence="8">The sequence shown here is derived from an EMBL/GenBank/DDBJ whole genome shotgun (WGS) entry which is preliminary data.</text>
</comment>
<evidence type="ECO:0000256" key="7">
    <source>
        <dbReference type="RuleBase" id="RU000417"/>
    </source>
</evidence>
<feature type="active site" evidence="5">
    <location>
        <position position="85"/>
    </location>
</feature>
<dbReference type="PRINTS" id="PR00105">
    <property type="entry name" value="C5METTRFRASE"/>
</dbReference>
<dbReference type="Gene3D" id="3.40.50.150">
    <property type="entry name" value="Vaccinia Virus protein VP39"/>
    <property type="match status" value="1"/>
</dbReference>
<dbReference type="Proteomes" id="UP000320674">
    <property type="component" value="Unassembled WGS sequence"/>
</dbReference>
<dbReference type="InterPro" id="IPR018117">
    <property type="entry name" value="C5_DNA_meth_AS"/>
</dbReference>